<dbReference type="AlphaFoldDB" id="I3T1F3"/>
<reference evidence="1" key="1">
    <citation type="submission" date="2012-05" db="EMBL/GenBank/DDBJ databases">
        <authorList>
            <person name="Krishnakumar V."/>
            <person name="Cheung F."/>
            <person name="Xiao Y."/>
            <person name="Chan A."/>
            <person name="Moskal W.A."/>
            <person name="Town C.D."/>
        </authorList>
    </citation>
    <scope>NUCLEOTIDE SEQUENCE</scope>
</reference>
<sequence length="43" mass="4811">MLMTLASPTSTITKARIMGVSHMIHLRLGHGQLKDGAQQFLRY</sequence>
<organism evidence="1">
    <name type="scientific">Medicago truncatula</name>
    <name type="common">Barrel medic</name>
    <name type="synonym">Medicago tribuloides</name>
    <dbReference type="NCBI Taxonomy" id="3880"/>
    <lineage>
        <taxon>Eukaryota</taxon>
        <taxon>Viridiplantae</taxon>
        <taxon>Streptophyta</taxon>
        <taxon>Embryophyta</taxon>
        <taxon>Tracheophyta</taxon>
        <taxon>Spermatophyta</taxon>
        <taxon>Magnoliopsida</taxon>
        <taxon>eudicotyledons</taxon>
        <taxon>Gunneridae</taxon>
        <taxon>Pentapetalae</taxon>
        <taxon>rosids</taxon>
        <taxon>fabids</taxon>
        <taxon>Fabales</taxon>
        <taxon>Fabaceae</taxon>
        <taxon>Papilionoideae</taxon>
        <taxon>50 kb inversion clade</taxon>
        <taxon>NPAAA clade</taxon>
        <taxon>Hologalegina</taxon>
        <taxon>IRL clade</taxon>
        <taxon>Trifolieae</taxon>
        <taxon>Medicago</taxon>
    </lineage>
</organism>
<dbReference type="EMBL" id="BT146551">
    <property type="protein sequence ID" value="AFK46345.1"/>
    <property type="molecule type" value="mRNA"/>
</dbReference>
<protein>
    <submittedName>
        <fullName evidence="1">Uncharacterized protein</fullName>
    </submittedName>
</protein>
<accession>I3T1F3</accession>
<name>I3T1F3_MEDTR</name>
<evidence type="ECO:0000313" key="1">
    <source>
        <dbReference type="EMBL" id="AFK46345.1"/>
    </source>
</evidence>
<proteinExistence type="evidence at transcript level"/>